<feature type="compositionally biased region" description="Low complexity" evidence="2">
    <location>
        <begin position="21"/>
        <end position="35"/>
    </location>
</feature>
<feature type="compositionally biased region" description="Pro residues" evidence="2">
    <location>
        <begin position="10"/>
        <end position="20"/>
    </location>
</feature>
<evidence type="ECO:0000256" key="1">
    <source>
        <dbReference type="SAM" id="Coils"/>
    </source>
</evidence>
<feature type="coiled-coil region" evidence="1">
    <location>
        <begin position="85"/>
        <end position="112"/>
    </location>
</feature>
<evidence type="ECO:0000313" key="3">
    <source>
        <dbReference type="EMBL" id="KAG8232525.1"/>
    </source>
</evidence>
<feature type="compositionally biased region" description="Polar residues" evidence="2">
    <location>
        <begin position="472"/>
        <end position="481"/>
    </location>
</feature>
<keyword evidence="4" id="KW-1185">Reference proteome</keyword>
<evidence type="ECO:0000313" key="4">
    <source>
        <dbReference type="Proteomes" id="UP000792457"/>
    </source>
</evidence>
<comment type="caution">
    <text evidence="3">The sequence shown here is derived from an EMBL/GenBank/DDBJ whole genome shotgun (WGS) entry which is preliminary data.</text>
</comment>
<feature type="compositionally biased region" description="Low complexity" evidence="2">
    <location>
        <begin position="373"/>
        <end position="401"/>
    </location>
</feature>
<keyword evidence="1" id="KW-0175">Coiled coil</keyword>
<evidence type="ECO:0000256" key="2">
    <source>
        <dbReference type="SAM" id="MobiDB-lite"/>
    </source>
</evidence>
<name>A0A8K0KCS1_LADFU</name>
<feature type="compositionally biased region" description="Polar residues" evidence="2">
    <location>
        <begin position="36"/>
        <end position="51"/>
    </location>
</feature>
<organism evidence="3 4">
    <name type="scientific">Ladona fulva</name>
    <name type="common">Scarce chaser dragonfly</name>
    <name type="synonym">Libellula fulva</name>
    <dbReference type="NCBI Taxonomy" id="123851"/>
    <lineage>
        <taxon>Eukaryota</taxon>
        <taxon>Metazoa</taxon>
        <taxon>Ecdysozoa</taxon>
        <taxon>Arthropoda</taxon>
        <taxon>Hexapoda</taxon>
        <taxon>Insecta</taxon>
        <taxon>Pterygota</taxon>
        <taxon>Palaeoptera</taxon>
        <taxon>Odonata</taxon>
        <taxon>Epiprocta</taxon>
        <taxon>Anisoptera</taxon>
        <taxon>Libelluloidea</taxon>
        <taxon>Libellulidae</taxon>
        <taxon>Ladona</taxon>
    </lineage>
</organism>
<accession>A0A8K0KCS1</accession>
<gene>
    <name evidence="3" type="ORF">J437_LFUL013095</name>
</gene>
<reference evidence="3" key="1">
    <citation type="submission" date="2013-04" db="EMBL/GenBank/DDBJ databases">
        <authorList>
            <person name="Qu J."/>
            <person name="Murali S.C."/>
            <person name="Bandaranaike D."/>
            <person name="Bellair M."/>
            <person name="Blankenburg K."/>
            <person name="Chao H."/>
            <person name="Dinh H."/>
            <person name="Doddapaneni H."/>
            <person name="Downs B."/>
            <person name="Dugan-Rocha S."/>
            <person name="Elkadiri S."/>
            <person name="Gnanaolivu R.D."/>
            <person name="Hernandez B."/>
            <person name="Javaid M."/>
            <person name="Jayaseelan J.C."/>
            <person name="Lee S."/>
            <person name="Li M."/>
            <person name="Ming W."/>
            <person name="Munidasa M."/>
            <person name="Muniz J."/>
            <person name="Nguyen L."/>
            <person name="Ongeri F."/>
            <person name="Osuji N."/>
            <person name="Pu L.-L."/>
            <person name="Puazo M."/>
            <person name="Qu C."/>
            <person name="Quiroz J."/>
            <person name="Raj R."/>
            <person name="Weissenberger G."/>
            <person name="Xin Y."/>
            <person name="Zou X."/>
            <person name="Han Y."/>
            <person name="Richards S."/>
            <person name="Worley K."/>
            <person name="Muzny D."/>
            <person name="Gibbs R."/>
        </authorList>
    </citation>
    <scope>NUCLEOTIDE SEQUENCE</scope>
    <source>
        <strain evidence="3">Sampled in the wild</strain>
    </source>
</reference>
<feature type="region of interest" description="Disordered" evidence="2">
    <location>
        <begin position="1"/>
        <end position="81"/>
    </location>
</feature>
<protein>
    <recommendedName>
        <fullName evidence="5">Capon-like protein</fullName>
    </recommendedName>
</protein>
<evidence type="ECO:0008006" key="5">
    <source>
        <dbReference type="Google" id="ProtNLM"/>
    </source>
</evidence>
<dbReference type="EMBL" id="KZ308627">
    <property type="protein sequence ID" value="KAG8232525.1"/>
    <property type="molecule type" value="Genomic_DNA"/>
</dbReference>
<dbReference type="AlphaFoldDB" id="A0A8K0KCS1"/>
<reference evidence="3" key="2">
    <citation type="submission" date="2017-10" db="EMBL/GenBank/DDBJ databases">
        <title>Ladona fulva Genome sequencing and assembly.</title>
        <authorList>
            <person name="Murali S."/>
            <person name="Richards S."/>
            <person name="Bandaranaike D."/>
            <person name="Bellair M."/>
            <person name="Blankenburg K."/>
            <person name="Chao H."/>
            <person name="Dinh H."/>
            <person name="Doddapaneni H."/>
            <person name="Dugan-Rocha S."/>
            <person name="Elkadiri S."/>
            <person name="Gnanaolivu R."/>
            <person name="Hernandez B."/>
            <person name="Skinner E."/>
            <person name="Javaid M."/>
            <person name="Lee S."/>
            <person name="Li M."/>
            <person name="Ming W."/>
            <person name="Munidasa M."/>
            <person name="Muniz J."/>
            <person name="Nguyen L."/>
            <person name="Hughes D."/>
            <person name="Osuji N."/>
            <person name="Pu L.-L."/>
            <person name="Puazo M."/>
            <person name="Qu C."/>
            <person name="Quiroz J."/>
            <person name="Raj R."/>
            <person name="Weissenberger G."/>
            <person name="Xin Y."/>
            <person name="Zou X."/>
            <person name="Han Y."/>
            <person name="Worley K."/>
            <person name="Muzny D."/>
            <person name="Gibbs R."/>
        </authorList>
    </citation>
    <scope>NUCLEOTIDE SEQUENCE</scope>
    <source>
        <strain evidence="3">Sampled in the wild</strain>
    </source>
</reference>
<dbReference type="OrthoDB" id="10030336at2759"/>
<proteinExistence type="predicted"/>
<feature type="region of interest" description="Disordered" evidence="2">
    <location>
        <begin position="324"/>
        <end position="490"/>
    </location>
</feature>
<sequence length="490" mass="52163">MDSLFLTPPDTSPHPPPPAPSGSSPSLRPSLTLDTAISSQHHSGNAVNTPGGNPGKRSPVGAGDAYGSQMASDSGARTPGSTALHHELQMLRERAEQQAQQTRAAVAQVRLLRDQLAAETAARIEAQARTHQLLVHNRELLEHIEALVMHLQEVEAKQNSGSGSNQQQQQLLQHLHRPQNVTLVPQMPPLCDPQGSPYGYLPELQEAAESLRQQASLLSQHPLMDSRSGGGYAQPPPSLYSFPAYQDMESQQFQQQLQAQQQFQRQLIQKLQSLGLGSPYASSPCYQAGGGPFPNQPSPIPGYQSYRTSYSGSPVLRQRFAFPQSPEDQFPNRGSPGPGEGTTDGPFIRPLPQVGTLSTTDSEGRTRVVGPVPSEEGGTSPRGSSGGTSPRVSSSSGGVSPRQDAPRGSSLGPPPSAAKRRGAAALKGKEPERSATPAARMTGGASFGTGTLRRPANGPVITRSTSEKVPNRSELMSQVQRTAWARHTTK</sequence>
<dbReference type="Proteomes" id="UP000792457">
    <property type="component" value="Unassembled WGS sequence"/>
</dbReference>